<evidence type="ECO:0000256" key="1">
    <source>
        <dbReference type="SAM" id="MobiDB-lite"/>
    </source>
</evidence>
<dbReference type="Proteomes" id="UP001583177">
    <property type="component" value="Unassembled WGS sequence"/>
</dbReference>
<accession>A0ABR3XYT5</accession>
<feature type="transmembrane region" description="Helical" evidence="2">
    <location>
        <begin position="185"/>
        <end position="209"/>
    </location>
</feature>
<evidence type="ECO:0000313" key="3">
    <source>
        <dbReference type="EMBL" id="KAL1881176.1"/>
    </source>
</evidence>
<gene>
    <name evidence="3" type="ORF">Daus18300_001027</name>
</gene>
<evidence type="ECO:0000256" key="2">
    <source>
        <dbReference type="SAM" id="Phobius"/>
    </source>
</evidence>
<feature type="region of interest" description="Disordered" evidence="1">
    <location>
        <begin position="118"/>
        <end position="180"/>
    </location>
</feature>
<feature type="compositionally biased region" description="Basic and acidic residues" evidence="1">
    <location>
        <begin position="260"/>
        <end position="269"/>
    </location>
</feature>
<keyword evidence="4" id="KW-1185">Reference proteome</keyword>
<evidence type="ECO:0000313" key="4">
    <source>
        <dbReference type="Proteomes" id="UP001583177"/>
    </source>
</evidence>
<organism evidence="3 4">
    <name type="scientific">Diaporthe australafricana</name>
    <dbReference type="NCBI Taxonomy" id="127596"/>
    <lineage>
        <taxon>Eukaryota</taxon>
        <taxon>Fungi</taxon>
        <taxon>Dikarya</taxon>
        <taxon>Ascomycota</taxon>
        <taxon>Pezizomycotina</taxon>
        <taxon>Sordariomycetes</taxon>
        <taxon>Sordariomycetidae</taxon>
        <taxon>Diaporthales</taxon>
        <taxon>Diaporthaceae</taxon>
        <taxon>Diaporthe</taxon>
    </lineage>
</organism>
<keyword evidence="2" id="KW-0812">Transmembrane</keyword>
<keyword evidence="2" id="KW-1133">Transmembrane helix</keyword>
<keyword evidence="2" id="KW-0472">Membrane</keyword>
<feature type="compositionally biased region" description="Pro residues" evidence="1">
    <location>
        <begin position="132"/>
        <end position="143"/>
    </location>
</feature>
<feature type="region of interest" description="Disordered" evidence="1">
    <location>
        <begin position="260"/>
        <end position="308"/>
    </location>
</feature>
<protein>
    <submittedName>
        <fullName evidence="3">Uncharacterized protein</fullName>
    </submittedName>
</protein>
<feature type="compositionally biased region" description="Low complexity" evidence="1">
    <location>
        <begin position="120"/>
        <end position="131"/>
    </location>
</feature>
<feature type="compositionally biased region" description="Low complexity" evidence="1">
    <location>
        <begin position="167"/>
        <end position="180"/>
    </location>
</feature>
<name>A0ABR3XYT5_9PEZI</name>
<reference evidence="3 4" key="1">
    <citation type="journal article" date="2024" name="IMA Fungus">
        <title>IMA Genome - F19 : A genome assembly and annotation guide to empower mycologists, including annotated draft genome sequences of Ceratocystis pirilliformis, Diaporthe australafricana, Fusarium ophioides, Paecilomyces lecythidis, and Sporothrix stenoceras.</title>
        <authorList>
            <person name="Aylward J."/>
            <person name="Wilson A.M."/>
            <person name="Visagie C.M."/>
            <person name="Spraker J."/>
            <person name="Barnes I."/>
            <person name="Buitendag C."/>
            <person name="Ceriani C."/>
            <person name="Del Mar Angel L."/>
            <person name="du Plessis D."/>
            <person name="Fuchs T."/>
            <person name="Gasser K."/>
            <person name="Kramer D."/>
            <person name="Li W."/>
            <person name="Munsamy K."/>
            <person name="Piso A."/>
            <person name="Price J.L."/>
            <person name="Sonnekus B."/>
            <person name="Thomas C."/>
            <person name="van der Nest A."/>
            <person name="van Dijk A."/>
            <person name="van Heerden A."/>
            <person name="van Vuuren N."/>
            <person name="Yilmaz N."/>
            <person name="Duong T.A."/>
            <person name="van der Merwe N.A."/>
            <person name="Wingfield M.J."/>
            <person name="Wingfield B.D."/>
        </authorList>
    </citation>
    <scope>NUCLEOTIDE SEQUENCE [LARGE SCALE GENOMIC DNA]</scope>
    <source>
        <strain evidence="3 4">CMW 18300</strain>
    </source>
</reference>
<proteinExistence type="predicted"/>
<feature type="region of interest" description="Disordered" evidence="1">
    <location>
        <begin position="56"/>
        <end position="91"/>
    </location>
</feature>
<feature type="region of interest" description="Disordered" evidence="1">
    <location>
        <begin position="215"/>
        <end position="237"/>
    </location>
</feature>
<feature type="compositionally biased region" description="Polar residues" evidence="1">
    <location>
        <begin position="65"/>
        <end position="86"/>
    </location>
</feature>
<sequence>MEEINVFVRAATLEVPPPQAAPEDLYDILPRQGQAIAAGPATFATSGRRVTLTAATSHFPGTGRPQPSASSNRTPSSQSPALTTSVPRPVATTPLVPLAPVLETSNIRSSPLATTLPTLSPVSSQPSVIPSQPSPVPIRPSPVPNQSSPVQPSPIPSRVSSEQEQNGAQSSSAAPATATPAGTDAGVIVGAILLVLVAIAILAAVILFIKKRVKGGGQPKGTTESFDFDPPSRTNPNLSKAEAAAMAELMRIAYRVENEPDDDAARGGRDTYYAGGQGSTDEKRRSSFLGGRPEGTARGAGVTSPYQESQQANNVARMQSLGSESVAQLGLRHPVGRWVHVERPGGAGAERTSAYNVPDVPAVPGFTDRYSTSDVYSGMAR</sequence>
<comment type="caution">
    <text evidence="3">The sequence shown here is derived from an EMBL/GenBank/DDBJ whole genome shotgun (WGS) entry which is preliminary data.</text>
</comment>
<feature type="compositionally biased region" description="Low complexity" evidence="1">
    <location>
        <begin position="144"/>
        <end position="160"/>
    </location>
</feature>
<dbReference type="EMBL" id="JAWRVE010000006">
    <property type="protein sequence ID" value="KAL1881176.1"/>
    <property type="molecule type" value="Genomic_DNA"/>
</dbReference>